<name>A0AAE0G3R9_9CHLO</name>
<sequence>LQLDSASECDTTQWWLAVAAAAFTIVTYVFGFPILLFFGMRRLRCYQKVRMPRHVADRHVDLVQQGVWIPCSENDVVAVQLHGSFHALKLEDLHPPRFSWHGVLKMLLAKKGPPRREEATMPSQVPEGGILVEAETEEKAGGFEGGGMPSQVPEGGILVEAGTEEKAEGLEEEGCRHKSRGGILVEAGTEEKAEGLEGRGMPSPVPRGHLGGGRDRGRRRRGLEGGGMPSQVPEGGILVEAETEEKAGGFEGGGRITKETLTRLARRWRVKAHMQAAPPVDLYLPRDAFVECGGVDEASCAAALEALEARSPAFMWKRSAPVALADCAGDEEGDEEGSKEGSVIMTRDGRLIKGVHLYEKEDVGDKGAITVVPVTMLDDPMFNKALDQFRDAFEDAYYYWQVRGHVW</sequence>
<organism evidence="3 4">
    <name type="scientific">Cymbomonas tetramitiformis</name>
    <dbReference type="NCBI Taxonomy" id="36881"/>
    <lineage>
        <taxon>Eukaryota</taxon>
        <taxon>Viridiplantae</taxon>
        <taxon>Chlorophyta</taxon>
        <taxon>Pyramimonadophyceae</taxon>
        <taxon>Pyramimonadales</taxon>
        <taxon>Pyramimonadaceae</taxon>
        <taxon>Cymbomonas</taxon>
    </lineage>
</organism>
<evidence type="ECO:0000313" key="3">
    <source>
        <dbReference type="EMBL" id="KAK3270660.1"/>
    </source>
</evidence>
<feature type="non-terminal residue" evidence="3">
    <location>
        <position position="1"/>
    </location>
</feature>
<proteinExistence type="predicted"/>
<evidence type="ECO:0000313" key="4">
    <source>
        <dbReference type="Proteomes" id="UP001190700"/>
    </source>
</evidence>
<dbReference type="AlphaFoldDB" id="A0AAE0G3R9"/>
<feature type="transmembrane region" description="Helical" evidence="2">
    <location>
        <begin position="14"/>
        <end position="38"/>
    </location>
</feature>
<keyword evidence="2" id="KW-0812">Transmembrane</keyword>
<keyword evidence="2" id="KW-0472">Membrane</keyword>
<keyword evidence="4" id="KW-1185">Reference proteome</keyword>
<protein>
    <submittedName>
        <fullName evidence="3">Uncharacterized protein</fullName>
    </submittedName>
</protein>
<accession>A0AAE0G3R9</accession>
<keyword evidence="2" id="KW-1133">Transmembrane helix</keyword>
<evidence type="ECO:0000256" key="1">
    <source>
        <dbReference type="SAM" id="MobiDB-lite"/>
    </source>
</evidence>
<evidence type="ECO:0000256" key="2">
    <source>
        <dbReference type="SAM" id="Phobius"/>
    </source>
</evidence>
<reference evidence="3 4" key="1">
    <citation type="journal article" date="2015" name="Genome Biol. Evol.">
        <title>Comparative Genomics of a Bacterivorous Green Alga Reveals Evolutionary Causalities and Consequences of Phago-Mixotrophic Mode of Nutrition.</title>
        <authorList>
            <person name="Burns J.A."/>
            <person name="Paasch A."/>
            <person name="Narechania A."/>
            <person name="Kim E."/>
        </authorList>
    </citation>
    <scope>NUCLEOTIDE SEQUENCE [LARGE SCALE GENOMIC DNA]</scope>
    <source>
        <strain evidence="3 4">PLY_AMNH</strain>
    </source>
</reference>
<gene>
    <name evidence="3" type="ORF">CYMTET_20949</name>
</gene>
<dbReference type="EMBL" id="LGRX02010267">
    <property type="protein sequence ID" value="KAK3270660.1"/>
    <property type="molecule type" value="Genomic_DNA"/>
</dbReference>
<dbReference type="Proteomes" id="UP001190700">
    <property type="component" value="Unassembled WGS sequence"/>
</dbReference>
<comment type="caution">
    <text evidence="3">The sequence shown here is derived from an EMBL/GenBank/DDBJ whole genome shotgun (WGS) entry which is preliminary data.</text>
</comment>
<feature type="region of interest" description="Disordered" evidence="1">
    <location>
        <begin position="194"/>
        <end position="234"/>
    </location>
</feature>